<gene>
    <name evidence="2" type="ORF">SAMN05660359_03708</name>
</gene>
<proteinExistence type="predicted"/>
<name>A0A1I5HGS5_9ACTN</name>
<evidence type="ECO:0000313" key="2">
    <source>
        <dbReference type="EMBL" id="SFO47427.1"/>
    </source>
</evidence>
<dbReference type="Pfam" id="PF13472">
    <property type="entry name" value="Lipase_GDSL_2"/>
    <property type="match status" value="1"/>
</dbReference>
<keyword evidence="2" id="KW-0378">Hydrolase</keyword>
<evidence type="ECO:0000313" key="3">
    <source>
        <dbReference type="Proteomes" id="UP000183642"/>
    </source>
</evidence>
<evidence type="ECO:0000259" key="1">
    <source>
        <dbReference type="Pfam" id="PF13472"/>
    </source>
</evidence>
<keyword evidence="3" id="KW-1185">Reference proteome</keyword>
<dbReference type="AlphaFoldDB" id="A0A1I5HGS5"/>
<dbReference type="Proteomes" id="UP000183642">
    <property type="component" value="Unassembled WGS sequence"/>
</dbReference>
<dbReference type="InterPro" id="IPR013830">
    <property type="entry name" value="SGNH_hydro"/>
</dbReference>
<dbReference type="Gene3D" id="3.40.50.1110">
    <property type="entry name" value="SGNH hydrolase"/>
    <property type="match status" value="1"/>
</dbReference>
<dbReference type="GO" id="GO:0016787">
    <property type="term" value="F:hydrolase activity"/>
    <property type="evidence" value="ECO:0007669"/>
    <property type="project" value="UniProtKB-KW"/>
</dbReference>
<dbReference type="InterPro" id="IPR036514">
    <property type="entry name" value="SGNH_hydro_sf"/>
</dbReference>
<protein>
    <submittedName>
        <fullName evidence="2">GDSL-like Lipase/Acylhydrolase family protein</fullName>
    </submittedName>
</protein>
<sequence>MSYCRADRIRTCNPLTPQNGGMAPEAHYVALGDSISIDDYSGGPGRGGASLLHRNRDDDFAEWRGRDLLTVDPDTTFSLLATDGATTRSLLEVQLPRLAALTRRPTIVTVTIGGNDLLGAFGDTSAARKVILRVRNAVASALPVIDELLAPGGRIVLGTVYDPSDGTGDAARLGLPPWDDAVAVIAELNASLRSVAGEHGATVAEIAERFAGHGLLAGDPTRPEARPAERALWFCHLIEPNAWGAGGVRAAFWDAIHDN</sequence>
<feature type="domain" description="SGNH hydrolase-type esterase" evidence="1">
    <location>
        <begin position="30"/>
        <end position="215"/>
    </location>
</feature>
<dbReference type="EMBL" id="FOWE01000009">
    <property type="protein sequence ID" value="SFO47427.1"/>
    <property type="molecule type" value="Genomic_DNA"/>
</dbReference>
<reference evidence="3" key="1">
    <citation type="submission" date="2016-10" db="EMBL/GenBank/DDBJ databases">
        <authorList>
            <person name="Varghese N."/>
            <person name="Submissions S."/>
        </authorList>
    </citation>
    <scope>NUCLEOTIDE SEQUENCE [LARGE SCALE GENOMIC DNA]</scope>
    <source>
        <strain evidence="3">DSM 43161</strain>
    </source>
</reference>
<accession>A0A1I5HGS5</accession>
<dbReference type="SUPFAM" id="SSF52266">
    <property type="entry name" value="SGNH hydrolase"/>
    <property type="match status" value="1"/>
</dbReference>
<organism evidence="2 3">
    <name type="scientific">Geodermatophilus obscurus</name>
    <dbReference type="NCBI Taxonomy" id="1861"/>
    <lineage>
        <taxon>Bacteria</taxon>
        <taxon>Bacillati</taxon>
        <taxon>Actinomycetota</taxon>
        <taxon>Actinomycetes</taxon>
        <taxon>Geodermatophilales</taxon>
        <taxon>Geodermatophilaceae</taxon>
        <taxon>Geodermatophilus</taxon>
    </lineage>
</organism>